<dbReference type="PANTHER" id="PTHR15615">
    <property type="match status" value="1"/>
</dbReference>
<gene>
    <name evidence="1" type="ORF">GcC1_196006</name>
</gene>
<proteinExistence type="predicted"/>
<dbReference type="InterPro" id="IPR013922">
    <property type="entry name" value="Cyclin_PHO80-like"/>
</dbReference>
<dbReference type="AlphaFoldDB" id="A0A420HG72"/>
<dbReference type="GO" id="GO:0000307">
    <property type="term" value="C:cyclin-dependent protein kinase holoenzyme complex"/>
    <property type="evidence" value="ECO:0007669"/>
    <property type="project" value="TreeGrafter"/>
</dbReference>
<protein>
    <submittedName>
        <fullName evidence="1">Putative g1 s-specific cyclin pas1</fullName>
    </submittedName>
</protein>
<dbReference type="GO" id="GO:0019901">
    <property type="term" value="F:protein kinase binding"/>
    <property type="evidence" value="ECO:0007669"/>
    <property type="project" value="InterPro"/>
</dbReference>
<dbReference type="EMBL" id="MCBR01019679">
    <property type="protein sequence ID" value="RKF56436.1"/>
    <property type="molecule type" value="Genomic_DNA"/>
</dbReference>
<name>A0A420HG72_9PEZI</name>
<reference evidence="1 2" key="1">
    <citation type="journal article" date="2018" name="BMC Genomics">
        <title>Comparative genome analyses reveal sequence features reflecting distinct modes of host-adaptation between dicot and monocot powdery mildew.</title>
        <authorList>
            <person name="Wu Y."/>
            <person name="Ma X."/>
            <person name="Pan Z."/>
            <person name="Kale S.D."/>
            <person name="Song Y."/>
            <person name="King H."/>
            <person name="Zhang Q."/>
            <person name="Presley C."/>
            <person name="Deng X."/>
            <person name="Wei C.I."/>
            <person name="Xiao S."/>
        </authorList>
    </citation>
    <scope>NUCLEOTIDE SEQUENCE [LARGE SCALE GENOMIC DNA]</scope>
    <source>
        <strain evidence="1">UCSC1</strain>
    </source>
</reference>
<organism evidence="1 2">
    <name type="scientific">Golovinomyces cichoracearum</name>
    <dbReference type="NCBI Taxonomy" id="62708"/>
    <lineage>
        <taxon>Eukaryota</taxon>
        <taxon>Fungi</taxon>
        <taxon>Dikarya</taxon>
        <taxon>Ascomycota</taxon>
        <taxon>Pezizomycotina</taxon>
        <taxon>Leotiomycetes</taxon>
        <taxon>Erysiphales</taxon>
        <taxon>Erysiphaceae</taxon>
        <taxon>Golovinomyces</taxon>
    </lineage>
</organism>
<dbReference type="PANTHER" id="PTHR15615:SF36">
    <property type="entry name" value="PHO85 CYCLIN-5"/>
    <property type="match status" value="1"/>
</dbReference>
<accession>A0A420HG72</accession>
<dbReference type="Pfam" id="PF08613">
    <property type="entry name" value="Cyclin"/>
    <property type="match status" value="1"/>
</dbReference>
<dbReference type="Gene3D" id="1.10.472.10">
    <property type="entry name" value="Cyclin-like"/>
    <property type="match status" value="1"/>
</dbReference>
<dbReference type="CDD" id="cd20557">
    <property type="entry name" value="CYCLIN_ScPCL1-like"/>
    <property type="match status" value="1"/>
</dbReference>
<dbReference type="GO" id="GO:0016538">
    <property type="term" value="F:cyclin-dependent protein serine/threonine kinase regulator activity"/>
    <property type="evidence" value="ECO:0007669"/>
    <property type="project" value="TreeGrafter"/>
</dbReference>
<dbReference type="GO" id="GO:0005634">
    <property type="term" value="C:nucleus"/>
    <property type="evidence" value="ECO:0007669"/>
    <property type="project" value="TreeGrafter"/>
</dbReference>
<dbReference type="Proteomes" id="UP000285405">
    <property type="component" value="Unassembled WGS sequence"/>
</dbReference>
<evidence type="ECO:0000313" key="1">
    <source>
        <dbReference type="EMBL" id="RKF56436.1"/>
    </source>
</evidence>
<sequence>MDSTSRHSMSNYDISFKNDYQNDTSMIKSVTSVAASIWSDVASQGSDNSSVTSDLSTNQPSPPFSNIKITSSVKKIQPVQSYSSYQLLVPHDVQQCQRYRRESLDKNNIFDSKVTDHGIETSTYVDSLVDSSAQIIETIWHLSSAPSRIGNREVLPLRTFIQETLRRSRTSYSTLQVALYYLILIKPHITRQEYLPEKIGKLETSRALQCGRRVFLSALILASKYLQDRNYSARAWSKISGLGVSEINHNEVAFLIAVNWQLHITDIVYRRWIGIISKYTSMPNPNIMARKKPCRKISSDWKSIILGLSPQLDNLDKLEKNPLNDFISLPHQSYLSSVNLTPSLVSDQERTSSTSIFYTPKFLEPTPSPSYPISKLAPAFELLPTPKMTPQFSSLNNPALTDASYESKHQLFDQFSKLGPASAPLTYVDKQMPALSGYLPLLHNSHYHPINLSPVPSRSSTESSCSDNLPTNLSSLTPLTPSCWSLLLRDNPNPCYSRQQDFSKEQSLISNAANPTEKNILFRSSADIEIESGRKLFKKPFLDYCSNRNRIEVCRPARNKEITRVLGLPRDLDLPTYQSTGAVSFFIDNQTHQQYSLPISKLPQETKKRPISNFYVPLSQTVDKISDVQDDPVSSRSRKRVCYALRRS</sequence>
<dbReference type="OrthoDB" id="286814at2759"/>
<comment type="caution">
    <text evidence="1">The sequence shown here is derived from an EMBL/GenBank/DDBJ whole genome shotgun (WGS) entry which is preliminary data.</text>
</comment>
<evidence type="ECO:0000313" key="2">
    <source>
        <dbReference type="Proteomes" id="UP000285405"/>
    </source>
</evidence>